<evidence type="ECO:0000313" key="4">
    <source>
        <dbReference type="EMBL" id="UZX30090.1"/>
    </source>
</evidence>
<dbReference type="InterPro" id="IPR004788">
    <property type="entry name" value="Ribose5P_isomerase_type_A"/>
</dbReference>
<dbReference type="GO" id="GO:0009052">
    <property type="term" value="P:pentose-phosphate shunt, non-oxidative branch"/>
    <property type="evidence" value="ECO:0007669"/>
    <property type="project" value="UniProtKB-UniRule"/>
</dbReference>
<dbReference type="SUPFAM" id="SSF100950">
    <property type="entry name" value="NagB/RpiA/CoA transferase-like"/>
    <property type="match status" value="1"/>
</dbReference>
<evidence type="ECO:0000256" key="1">
    <source>
        <dbReference type="ARBA" id="ARBA00001713"/>
    </source>
</evidence>
<dbReference type="NCBIfam" id="TIGR00021">
    <property type="entry name" value="rpiA"/>
    <property type="match status" value="1"/>
</dbReference>
<feature type="binding site" evidence="3">
    <location>
        <begin position="101"/>
        <end position="104"/>
    </location>
    <ligand>
        <name>substrate</name>
    </ligand>
</feature>
<comment type="function">
    <text evidence="3">Catalyzes the reversible conversion of ribose-5-phosphate to ribulose 5-phosphate.</text>
</comment>
<feature type="binding site" evidence="3">
    <location>
        <begin position="88"/>
        <end position="91"/>
    </location>
    <ligand>
        <name>substrate</name>
    </ligand>
</feature>
<dbReference type="RefSeq" id="WP_046326826.1">
    <property type="nucleotide sequence ID" value="NZ_CP084389.1"/>
</dbReference>
<dbReference type="EMBL" id="CP084389">
    <property type="protein sequence ID" value="UZX30090.1"/>
    <property type="molecule type" value="Genomic_DNA"/>
</dbReference>
<dbReference type="AlphaFoldDB" id="A0AA47B4R0"/>
<comment type="subunit">
    <text evidence="3">Homodimer.</text>
</comment>
<dbReference type="PANTHER" id="PTHR11934">
    <property type="entry name" value="RIBOSE-5-PHOSPHATE ISOMERASE"/>
    <property type="match status" value="1"/>
</dbReference>
<accession>A0AA47B4R0</accession>
<comment type="pathway">
    <text evidence="3">Carbohydrate degradation; pentose phosphate pathway; D-ribose 5-phosphate from D-ribulose 5-phosphate (non-oxidative stage): step 1/1.</text>
</comment>
<dbReference type="GO" id="GO:0005829">
    <property type="term" value="C:cytosol"/>
    <property type="evidence" value="ECO:0007669"/>
    <property type="project" value="TreeGrafter"/>
</dbReference>
<dbReference type="NCBIfam" id="NF001924">
    <property type="entry name" value="PRK00702.1"/>
    <property type="match status" value="1"/>
</dbReference>
<dbReference type="CDD" id="cd01398">
    <property type="entry name" value="RPI_A"/>
    <property type="match status" value="1"/>
</dbReference>
<comment type="similarity">
    <text evidence="3">Belongs to the ribose 5-phosphate isomerase family.</text>
</comment>
<feature type="active site" description="Proton acceptor" evidence="3">
    <location>
        <position position="110"/>
    </location>
</feature>
<keyword evidence="5" id="KW-1185">Reference proteome</keyword>
<dbReference type="PANTHER" id="PTHR11934:SF0">
    <property type="entry name" value="RIBOSE-5-PHOSPHATE ISOMERASE"/>
    <property type="match status" value="1"/>
</dbReference>
<comment type="catalytic activity">
    <reaction evidence="1 3">
        <text>aldehydo-D-ribose 5-phosphate = D-ribulose 5-phosphate</text>
        <dbReference type="Rhea" id="RHEA:14657"/>
        <dbReference type="ChEBI" id="CHEBI:58121"/>
        <dbReference type="ChEBI" id="CHEBI:58273"/>
        <dbReference type="EC" id="5.3.1.6"/>
    </reaction>
</comment>
<evidence type="ECO:0000313" key="5">
    <source>
        <dbReference type="Proteomes" id="UP001164557"/>
    </source>
</evidence>
<sequence>MDKEEQDKLKKQAAVRAAGLVKSGMKLGVGTGSTVAFLIDELGRRRKEEGLKLKAVVTTSSRSKKQMEEWGFKVDELSSVTQLDLTIDGADRLAANFDGIKGGGGALTMEKNVAVNSQKVVWIVDESKVVDRLGGFPLPVEVLPISCEQNFQRFKNAGLNPQWRMSGKERLVTHYGNYIVDLNVDPVPVPEGLAAYLDHTVGVVEHGLFLDMCEEAIIAHSDGTIEDRQK</sequence>
<gene>
    <name evidence="3 4" type="primary">rpiA</name>
    <name evidence="4" type="ORF">LDX53_02485</name>
</gene>
<dbReference type="GO" id="GO:0004751">
    <property type="term" value="F:ribose-5-phosphate isomerase activity"/>
    <property type="evidence" value="ECO:0007669"/>
    <property type="project" value="UniProtKB-UniRule"/>
</dbReference>
<evidence type="ECO:0000256" key="2">
    <source>
        <dbReference type="ARBA" id="ARBA00023235"/>
    </source>
</evidence>
<dbReference type="InterPro" id="IPR020672">
    <property type="entry name" value="Ribose5P_isomerase_typA_subgr"/>
</dbReference>
<dbReference type="SUPFAM" id="SSF75445">
    <property type="entry name" value="D-ribose-5-phosphate isomerase (RpiA), lid domain"/>
    <property type="match status" value="1"/>
</dbReference>
<dbReference type="Proteomes" id="UP001164557">
    <property type="component" value="Chromosome"/>
</dbReference>
<keyword evidence="2 3" id="KW-0413">Isomerase</keyword>
<feature type="binding site" evidence="3">
    <location>
        <begin position="31"/>
        <end position="34"/>
    </location>
    <ligand>
        <name>substrate</name>
    </ligand>
</feature>
<dbReference type="EC" id="5.3.1.6" evidence="3"/>
<protein>
    <recommendedName>
        <fullName evidence="3">Ribose-5-phosphate isomerase A</fullName>
        <ecNumber evidence="3">5.3.1.6</ecNumber>
    </recommendedName>
    <alternativeName>
        <fullName evidence="3">Phosphoriboisomerase A</fullName>
        <shortName evidence="3">PRI</shortName>
    </alternativeName>
</protein>
<dbReference type="FunFam" id="3.40.50.1360:FF:000001">
    <property type="entry name" value="Ribose-5-phosphate isomerase A"/>
    <property type="match status" value="1"/>
</dbReference>
<dbReference type="GO" id="GO:0006014">
    <property type="term" value="P:D-ribose metabolic process"/>
    <property type="evidence" value="ECO:0007669"/>
    <property type="project" value="TreeGrafter"/>
</dbReference>
<feature type="binding site" evidence="3">
    <location>
        <position position="128"/>
    </location>
    <ligand>
        <name>substrate</name>
    </ligand>
</feature>
<organism evidence="4 5">
    <name type="scientific">Lactobacillus helsingborgensis</name>
    <dbReference type="NCBI Taxonomy" id="1218494"/>
    <lineage>
        <taxon>Bacteria</taxon>
        <taxon>Bacillati</taxon>
        <taxon>Bacillota</taxon>
        <taxon>Bacilli</taxon>
        <taxon>Lactobacillales</taxon>
        <taxon>Lactobacillaceae</taxon>
        <taxon>Lactobacillus</taxon>
    </lineage>
</organism>
<dbReference type="InterPro" id="IPR037171">
    <property type="entry name" value="NagB/RpiA_transferase-like"/>
</dbReference>
<evidence type="ECO:0000256" key="3">
    <source>
        <dbReference type="HAMAP-Rule" id="MF_00170"/>
    </source>
</evidence>
<dbReference type="HAMAP" id="MF_00170">
    <property type="entry name" value="Rib_5P_isom_A"/>
    <property type="match status" value="1"/>
</dbReference>
<dbReference type="Gene3D" id="3.30.70.260">
    <property type="match status" value="1"/>
</dbReference>
<reference evidence="4" key="1">
    <citation type="submission" date="2021-09" db="EMBL/GenBank/DDBJ databases">
        <title>Lactobacillus species from Apis mellifera, Switzerland.</title>
        <authorList>
            <person name="Pfister J."/>
            <person name="Brown A."/>
            <person name="Neumann P."/>
            <person name="Collaud A."/>
            <person name="Retschnig G."/>
            <person name="Perreten V."/>
        </authorList>
    </citation>
    <scope>NUCLEOTIDE SEQUENCE</scope>
    <source>
        <strain evidence="4">IBH002</strain>
    </source>
</reference>
<dbReference type="Gene3D" id="3.40.50.1360">
    <property type="match status" value="1"/>
</dbReference>
<proteinExistence type="inferred from homology"/>
<name>A0AA47B4R0_9LACO</name>
<dbReference type="Pfam" id="PF06026">
    <property type="entry name" value="Rib_5-P_isom_A"/>
    <property type="match status" value="1"/>
</dbReference>